<organism evidence="1 2">
    <name type="scientific">Agrobacterium genomosp. 13 str. CFBP 6927</name>
    <dbReference type="NCBI Taxonomy" id="1183428"/>
    <lineage>
        <taxon>Bacteria</taxon>
        <taxon>Pseudomonadati</taxon>
        <taxon>Pseudomonadota</taxon>
        <taxon>Alphaproteobacteria</taxon>
        <taxon>Hyphomicrobiales</taxon>
        <taxon>Rhizobiaceae</taxon>
        <taxon>Rhizobium/Agrobacterium group</taxon>
        <taxon>Agrobacterium</taxon>
        <taxon>Agrobacterium tumefaciens complex</taxon>
    </lineage>
</organism>
<keyword evidence="2" id="KW-1185">Reference proteome</keyword>
<evidence type="ECO:0000313" key="1">
    <source>
        <dbReference type="EMBL" id="CUX58390.1"/>
    </source>
</evidence>
<dbReference type="Proteomes" id="UP000191812">
    <property type="component" value="Unassembled WGS sequence"/>
</dbReference>
<protein>
    <submittedName>
        <fullName evidence="1">Uncharacterized protein</fullName>
    </submittedName>
</protein>
<accession>A0ABM9VLL8</accession>
<evidence type="ECO:0000313" key="2">
    <source>
        <dbReference type="Proteomes" id="UP000191812"/>
    </source>
</evidence>
<proteinExistence type="predicted"/>
<sequence length="35" mass="3770">MKLVHASRQDFIPNVGGIADSVSRQQFKGLVSAVN</sequence>
<gene>
    <name evidence="1" type="ORF">AGR13a_Lc30111</name>
</gene>
<comment type="caution">
    <text evidence="1">The sequence shown here is derived from an EMBL/GenBank/DDBJ whole genome shotgun (WGS) entry which is preliminary data.</text>
</comment>
<reference evidence="1 2" key="1">
    <citation type="submission" date="2016-01" db="EMBL/GenBank/DDBJ databases">
        <authorList>
            <person name="Regsiter A."/>
            <person name="william w."/>
        </authorList>
    </citation>
    <scope>NUCLEOTIDE SEQUENCE [LARGE SCALE GENOMIC DNA]</scope>
    <source>
        <strain evidence="1 2">CFBP 6927</strain>
    </source>
</reference>
<name>A0ABM9VLL8_9HYPH</name>
<dbReference type="EMBL" id="FBWH01000042">
    <property type="protein sequence ID" value="CUX58390.1"/>
    <property type="molecule type" value="Genomic_DNA"/>
</dbReference>